<feature type="domain" description="AMP-binding enzyme C-terminal" evidence="5">
    <location>
        <begin position="416"/>
        <end position="490"/>
    </location>
</feature>
<feature type="transmembrane region" description="Helical" evidence="3">
    <location>
        <begin position="199"/>
        <end position="223"/>
    </location>
</feature>
<evidence type="ECO:0000256" key="2">
    <source>
        <dbReference type="ARBA" id="ARBA00022598"/>
    </source>
</evidence>
<dbReference type="InterPro" id="IPR025110">
    <property type="entry name" value="AMP-bd_C"/>
</dbReference>
<comment type="caution">
    <text evidence="6">The sequence shown here is derived from an EMBL/GenBank/DDBJ whole genome shotgun (WGS) entry which is preliminary data.</text>
</comment>
<evidence type="ECO:0000259" key="4">
    <source>
        <dbReference type="Pfam" id="PF00501"/>
    </source>
</evidence>
<evidence type="ECO:0000256" key="3">
    <source>
        <dbReference type="SAM" id="Phobius"/>
    </source>
</evidence>
<keyword evidence="2" id="KW-0436">Ligase</keyword>
<dbReference type="Proteomes" id="UP000444174">
    <property type="component" value="Unassembled WGS sequence"/>
</dbReference>
<evidence type="ECO:0000313" key="7">
    <source>
        <dbReference type="Proteomes" id="UP000444174"/>
    </source>
</evidence>
<feature type="domain" description="AMP-dependent synthetase/ligase" evidence="4">
    <location>
        <begin position="13"/>
        <end position="365"/>
    </location>
</feature>
<dbReference type="InterPro" id="IPR045851">
    <property type="entry name" value="AMP-bd_C_sf"/>
</dbReference>
<evidence type="ECO:0000259" key="5">
    <source>
        <dbReference type="Pfam" id="PF13193"/>
    </source>
</evidence>
<dbReference type="RefSeq" id="WP_153217955.1">
    <property type="nucleotide sequence ID" value="NZ_WIBF01000022.1"/>
</dbReference>
<keyword evidence="3" id="KW-0472">Membrane</keyword>
<keyword evidence="3" id="KW-1133">Transmembrane helix</keyword>
<dbReference type="PROSITE" id="PS00455">
    <property type="entry name" value="AMP_BINDING"/>
    <property type="match status" value="1"/>
</dbReference>
<dbReference type="AlphaFoldDB" id="A0A843YQ66"/>
<dbReference type="Pfam" id="PF00501">
    <property type="entry name" value="AMP-binding"/>
    <property type="match status" value="1"/>
</dbReference>
<dbReference type="PANTHER" id="PTHR43201">
    <property type="entry name" value="ACYL-COA SYNTHETASE"/>
    <property type="match status" value="1"/>
</dbReference>
<dbReference type="PANTHER" id="PTHR43201:SF5">
    <property type="entry name" value="MEDIUM-CHAIN ACYL-COA LIGASE ACSF2, MITOCHONDRIAL"/>
    <property type="match status" value="1"/>
</dbReference>
<proteinExistence type="inferred from homology"/>
<dbReference type="Gene3D" id="3.40.50.12780">
    <property type="entry name" value="N-terminal domain of ligase-like"/>
    <property type="match status" value="1"/>
</dbReference>
<dbReference type="InterPro" id="IPR020845">
    <property type="entry name" value="AMP-binding_CS"/>
</dbReference>
<dbReference type="GO" id="GO:0031956">
    <property type="term" value="F:medium-chain fatty acid-CoA ligase activity"/>
    <property type="evidence" value="ECO:0007669"/>
    <property type="project" value="TreeGrafter"/>
</dbReference>
<dbReference type="SUPFAM" id="SSF56801">
    <property type="entry name" value="Acetyl-CoA synthetase-like"/>
    <property type="match status" value="1"/>
</dbReference>
<dbReference type="Pfam" id="PF13193">
    <property type="entry name" value="AMP-binding_C"/>
    <property type="match status" value="1"/>
</dbReference>
<accession>A0A843YQ66</accession>
<keyword evidence="3" id="KW-0812">Transmembrane</keyword>
<name>A0A843YQ66_9RHOB</name>
<keyword evidence="7" id="KW-1185">Reference proteome</keyword>
<sequence>MIEDSFRVHHLVEESARAYPDAIALTDGSGHQVTYAEYKAAITKAAGLLLDRGVQPGDRVAIVAENCITTAVFIFAASTVGAYALPINARMTANEIARVMTHATPRVTVFTTEASKEAAAHAATANADTQETPFGNLAIAVTGASAPEPVEDGANETAVLLYTTGTTGDPKGVMLTHANLRYAGRTSAELRGMRQDDRIYGVLPLTHVFGLASMLMAASGIGATIQLEPRFRPDALYAALMDKATVLPAVPQMHALLMQYAKDQGLTRLESSKLRYVSSGAAPLDPAWKRKAEAFYGLPLQNGYGLTESTAGVCSTRNPIGSPDISAGFALPETEIRLDTSVGADGDPDAGEILTRGPQVMKGYFRNPEETARAIDAEGWLRTGDLGKIDKAGNLHVVGRCKELIIRGGFNVYPPEVEAALNDHPDVIQSAVIGNSVNGDEEILAFVQCADPATLDREALVAFAAERLTGYKRPSRIILTTQLPAAPTGKILKHKLLSVFAEQLAQPAAEE</sequence>
<reference evidence="6 7" key="1">
    <citation type="submission" date="2019-10" db="EMBL/GenBank/DDBJ databases">
        <title>Epibacterium sp. nov., isolated from seawater.</title>
        <authorList>
            <person name="Zhang X."/>
            <person name="Li N."/>
        </authorList>
    </citation>
    <scope>NUCLEOTIDE SEQUENCE [LARGE SCALE GENOMIC DNA]</scope>
    <source>
        <strain evidence="6 7">SM1979</strain>
    </source>
</reference>
<dbReference type="InterPro" id="IPR000873">
    <property type="entry name" value="AMP-dep_synth/lig_dom"/>
</dbReference>
<evidence type="ECO:0000313" key="6">
    <source>
        <dbReference type="EMBL" id="MQQ10727.1"/>
    </source>
</evidence>
<dbReference type="EMBL" id="WIBF01000022">
    <property type="protein sequence ID" value="MQQ10727.1"/>
    <property type="molecule type" value="Genomic_DNA"/>
</dbReference>
<comment type="similarity">
    <text evidence="1">Belongs to the ATP-dependent AMP-binding enzyme family.</text>
</comment>
<protein>
    <submittedName>
        <fullName evidence="6">AMP-binding protein</fullName>
    </submittedName>
</protein>
<dbReference type="InterPro" id="IPR042099">
    <property type="entry name" value="ANL_N_sf"/>
</dbReference>
<dbReference type="GO" id="GO:0006631">
    <property type="term" value="P:fatty acid metabolic process"/>
    <property type="evidence" value="ECO:0007669"/>
    <property type="project" value="TreeGrafter"/>
</dbReference>
<organism evidence="6 7">
    <name type="scientific">Tritonibacter litoralis</name>
    <dbReference type="NCBI Taxonomy" id="2662264"/>
    <lineage>
        <taxon>Bacteria</taxon>
        <taxon>Pseudomonadati</taxon>
        <taxon>Pseudomonadota</taxon>
        <taxon>Alphaproteobacteria</taxon>
        <taxon>Rhodobacterales</taxon>
        <taxon>Paracoccaceae</taxon>
        <taxon>Tritonibacter</taxon>
    </lineage>
</organism>
<dbReference type="Gene3D" id="3.30.300.30">
    <property type="match status" value="1"/>
</dbReference>
<gene>
    <name evidence="6" type="ORF">GFB49_19925</name>
</gene>
<evidence type="ECO:0000256" key="1">
    <source>
        <dbReference type="ARBA" id="ARBA00006432"/>
    </source>
</evidence>